<dbReference type="PANTHER" id="PTHR10412:SF11">
    <property type="entry name" value="MANNOSYL-OLIGOSACCHARIDE GLUCOSIDASE"/>
    <property type="match status" value="1"/>
</dbReference>
<keyword evidence="7" id="KW-1133">Transmembrane helix</keyword>
<keyword evidence="4" id="KW-0378">Hydrolase</keyword>
<evidence type="ECO:0000313" key="14">
    <source>
        <dbReference type="EMBL" id="KAJ5072469.1"/>
    </source>
</evidence>
<reference evidence="14" key="1">
    <citation type="submission" date="2022-10" db="EMBL/GenBank/DDBJ databases">
        <title>Novel sulphate-reducing endosymbionts in the free-living metamonad Anaeramoeba.</title>
        <authorList>
            <person name="Jerlstrom-Hultqvist J."/>
            <person name="Cepicka I."/>
            <person name="Gallot-Lavallee L."/>
            <person name="Salas-Leiva D."/>
            <person name="Curtis B.A."/>
            <person name="Zahonova K."/>
            <person name="Pipaliya S."/>
            <person name="Dacks J."/>
            <person name="Roger A.J."/>
        </authorList>
    </citation>
    <scope>NUCLEOTIDE SEQUENCE</scope>
    <source>
        <strain evidence="14">BMAN</strain>
    </source>
</reference>
<keyword evidence="8" id="KW-0472">Membrane</keyword>
<dbReference type="SUPFAM" id="SSF48208">
    <property type="entry name" value="Six-hairpin glycosidases"/>
    <property type="match status" value="1"/>
</dbReference>
<proteinExistence type="inferred from homology"/>
<keyword evidence="9" id="KW-0325">Glycoprotein</keyword>
<evidence type="ECO:0000256" key="10">
    <source>
        <dbReference type="ARBA" id="ARBA00023295"/>
    </source>
</evidence>
<evidence type="ECO:0000256" key="5">
    <source>
        <dbReference type="ARBA" id="ARBA00022824"/>
    </source>
</evidence>
<dbReference type="EC" id="3.2.1.106" evidence="11"/>
<dbReference type="OMA" id="RNDEPYL"/>
<evidence type="ECO:0000256" key="6">
    <source>
        <dbReference type="ARBA" id="ARBA00022968"/>
    </source>
</evidence>
<dbReference type="InterPro" id="IPR038518">
    <property type="entry name" value="Glyco_hydro_63N_sf"/>
</dbReference>
<feature type="domain" description="Glycosyl hydrolase family 63 C-terminal" evidence="13">
    <location>
        <begin position="263"/>
        <end position="700"/>
    </location>
</feature>
<dbReference type="Proteomes" id="UP001149090">
    <property type="component" value="Unassembled WGS sequence"/>
</dbReference>
<evidence type="ECO:0000313" key="15">
    <source>
        <dbReference type="Proteomes" id="UP001149090"/>
    </source>
</evidence>
<comment type="subcellular location">
    <subcellularLocation>
        <location evidence="1">Endoplasmic reticulum membrane</location>
        <topology evidence="1">Single-pass type II membrane protein</topology>
    </subcellularLocation>
</comment>
<dbReference type="Gene3D" id="2.70.98.110">
    <property type="entry name" value="Glycosyl hydrolase family 63, N-terminal domain"/>
    <property type="match status" value="1"/>
</dbReference>
<keyword evidence="10" id="KW-0326">Glycosidase</keyword>
<evidence type="ECO:0000256" key="3">
    <source>
        <dbReference type="ARBA" id="ARBA00022692"/>
    </source>
</evidence>
<evidence type="ECO:0000256" key="9">
    <source>
        <dbReference type="ARBA" id="ARBA00023180"/>
    </source>
</evidence>
<feature type="chain" id="PRO_5040463445" description="mannosyl-oligosaccharide glucosidase" evidence="12">
    <location>
        <begin position="20"/>
        <end position="703"/>
    </location>
</feature>
<evidence type="ECO:0000256" key="4">
    <source>
        <dbReference type="ARBA" id="ARBA00022801"/>
    </source>
</evidence>
<keyword evidence="5" id="KW-0256">Endoplasmic reticulum</keyword>
<evidence type="ECO:0000256" key="8">
    <source>
        <dbReference type="ARBA" id="ARBA00023136"/>
    </source>
</evidence>
<keyword evidence="6" id="KW-0735">Signal-anchor</keyword>
<feature type="signal peptide" evidence="12">
    <location>
        <begin position="1"/>
        <end position="19"/>
    </location>
</feature>
<evidence type="ECO:0000259" key="13">
    <source>
        <dbReference type="Pfam" id="PF03200"/>
    </source>
</evidence>
<keyword evidence="12" id="KW-0732">Signal</keyword>
<dbReference type="EMBL" id="JAPDFW010000081">
    <property type="protein sequence ID" value="KAJ5072469.1"/>
    <property type="molecule type" value="Genomic_DNA"/>
</dbReference>
<dbReference type="AlphaFoldDB" id="A0A9Q0LHE8"/>
<protein>
    <recommendedName>
        <fullName evidence="11">mannosyl-oligosaccharide glucosidase</fullName>
        <ecNumber evidence="11">3.2.1.106</ecNumber>
    </recommendedName>
</protein>
<dbReference type="GO" id="GO:0006487">
    <property type="term" value="P:protein N-linked glycosylation"/>
    <property type="evidence" value="ECO:0007669"/>
    <property type="project" value="TreeGrafter"/>
</dbReference>
<evidence type="ECO:0000256" key="12">
    <source>
        <dbReference type="SAM" id="SignalP"/>
    </source>
</evidence>
<dbReference type="InterPro" id="IPR012341">
    <property type="entry name" value="6hp_glycosidase-like_sf"/>
</dbReference>
<organism evidence="14 15">
    <name type="scientific">Anaeramoeba ignava</name>
    <name type="common">Anaerobic marine amoeba</name>
    <dbReference type="NCBI Taxonomy" id="1746090"/>
    <lineage>
        <taxon>Eukaryota</taxon>
        <taxon>Metamonada</taxon>
        <taxon>Anaeramoebidae</taxon>
        <taxon>Anaeramoeba</taxon>
    </lineage>
</organism>
<dbReference type="GO" id="GO:0004573">
    <property type="term" value="F:Glc3Man9GlcNAc2 oligosaccharide glucosidase activity"/>
    <property type="evidence" value="ECO:0007669"/>
    <property type="project" value="UniProtKB-EC"/>
</dbReference>
<evidence type="ECO:0000256" key="2">
    <source>
        <dbReference type="ARBA" id="ARBA00010833"/>
    </source>
</evidence>
<dbReference type="Pfam" id="PF03200">
    <property type="entry name" value="Glyco_hydro_63"/>
    <property type="match status" value="1"/>
</dbReference>
<evidence type="ECO:0000256" key="11">
    <source>
        <dbReference type="ARBA" id="ARBA00038888"/>
    </source>
</evidence>
<comment type="caution">
    <text evidence="14">The sequence shown here is derived from an EMBL/GenBank/DDBJ whole genome shotgun (WGS) entry which is preliminary data.</text>
</comment>
<evidence type="ECO:0000256" key="7">
    <source>
        <dbReference type="ARBA" id="ARBA00022989"/>
    </source>
</evidence>
<dbReference type="PANTHER" id="PTHR10412">
    <property type="entry name" value="MANNOSYL-OLIGOSACCHARIDE GLUCOSIDASE"/>
    <property type="match status" value="1"/>
</dbReference>
<sequence length="703" mass="82893">MNSFYILFLFLFFFFSSQTASIKETTFERDFILPRPPVYNGIQTKSKNTIYSSFVYHEHLQEHGQFLKPREVCQYDDRINYRVVRADGINFSHVYMEDTYKMDSELEFYYIKPTNQNNSVAMKIVGQSNLEEEATISVYSYLSISTEDKSAICSINFEDKQPFISSYSSDYNGIINLKTHFQSKEPLVTSYYAVRNDEPYLATDIITSQFNHYGGGIFQLPNKTDYSKGVPNFAIIHKVFQTPFEWIVYFDSEDDPIPSSFVFDEQFIQQQLAFDSKFDSIFGSQIINATHNQFGKQVLSHLLGGLSYFYGTRYIYDPYENKTFEFYDNELYSCIPNKFYFPRPFFWDEGFHDKIVWRWEPKLFENIMTSWFNLQNETTGWIAREMIIGSEAQSRAPEWAWAGITNQMNPPIFFFTLFEYYQQDPQSRITFLKSIYPKLQKTYDFYWNNCLSTVTPYTFVWLGRVGDGTLDSGLDDYPRAPEPTKQEVDIDIQSWMVKLSYVMQYFAQEVGDTKNQSLYHLEYTETLKKMREIFWNSKQHVYQDTRYQNGTLDEKIEHVGIISVFPVCLGIEPIDNGNNQRVKEMIQVMNNTSILFDEQAGLRSLSSKDSAFMLSGNYWRGNIWINMNYMCSQGLKFYEQYYPEAKTLRNRIEETVINNVIKEYFKTHGSLWETYMPFTGLGYNNNPFNGWTTLVLLMMAQLY</sequence>
<gene>
    <name evidence="14" type="ORF">M0811_01484</name>
</gene>
<dbReference type="InterPro" id="IPR008928">
    <property type="entry name" value="6-hairpin_glycosidase_sf"/>
</dbReference>
<dbReference type="GO" id="GO:0009311">
    <property type="term" value="P:oligosaccharide metabolic process"/>
    <property type="evidence" value="ECO:0007669"/>
    <property type="project" value="InterPro"/>
</dbReference>
<dbReference type="GO" id="GO:0005789">
    <property type="term" value="C:endoplasmic reticulum membrane"/>
    <property type="evidence" value="ECO:0007669"/>
    <property type="project" value="UniProtKB-SubCell"/>
</dbReference>
<accession>A0A9Q0LHE8</accession>
<dbReference type="InterPro" id="IPR031335">
    <property type="entry name" value="Glyco_hydro_63_C"/>
</dbReference>
<evidence type="ECO:0000256" key="1">
    <source>
        <dbReference type="ARBA" id="ARBA00004648"/>
    </source>
</evidence>
<dbReference type="InterPro" id="IPR004888">
    <property type="entry name" value="Glycoside_hydrolase_63"/>
</dbReference>
<comment type="similarity">
    <text evidence="2">Belongs to the glycosyl hydrolase 63 family.</text>
</comment>
<name>A0A9Q0LHE8_ANAIG</name>
<keyword evidence="3" id="KW-0812">Transmembrane</keyword>
<dbReference type="OrthoDB" id="410058at2759"/>
<keyword evidence="15" id="KW-1185">Reference proteome</keyword>
<dbReference type="Gene3D" id="1.50.10.10">
    <property type="match status" value="1"/>
</dbReference>